<dbReference type="PANTHER" id="PTHR42793:SF1">
    <property type="entry name" value="PEPTIDYL-LYSINE N-ACETYLTRANSFERASE PATZ"/>
    <property type="match status" value="1"/>
</dbReference>
<evidence type="ECO:0000259" key="1">
    <source>
        <dbReference type="SMART" id="SM00881"/>
    </source>
</evidence>
<dbReference type="InterPro" id="IPR032875">
    <property type="entry name" value="Succ_CoA_lig_flav_dom"/>
</dbReference>
<feature type="domain" description="CoA-binding" evidence="1">
    <location>
        <begin position="10"/>
        <end position="104"/>
    </location>
</feature>
<dbReference type="Gene3D" id="3.40.50.261">
    <property type="entry name" value="Succinyl-CoA synthetase domains"/>
    <property type="match status" value="2"/>
</dbReference>
<dbReference type="InterPro" id="IPR016102">
    <property type="entry name" value="Succinyl-CoA_synth-like"/>
</dbReference>
<keyword evidence="3" id="KW-1185">Reference proteome</keyword>
<protein>
    <submittedName>
        <fullName evidence="2">CoA-binding protein</fullName>
    </submittedName>
</protein>
<accession>A0ABP8I1A0</accession>
<proteinExistence type="predicted"/>
<dbReference type="SUPFAM" id="SSF51735">
    <property type="entry name" value="NAD(P)-binding Rossmann-fold domains"/>
    <property type="match status" value="1"/>
</dbReference>
<name>A0ABP8I1A0_9BURK</name>
<organism evidence="2 3">
    <name type="scientific">Variovorax defluvii</name>
    <dbReference type="NCBI Taxonomy" id="913761"/>
    <lineage>
        <taxon>Bacteria</taxon>
        <taxon>Pseudomonadati</taxon>
        <taxon>Pseudomonadota</taxon>
        <taxon>Betaproteobacteria</taxon>
        <taxon>Burkholderiales</taxon>
        <taxon>Comamonadaceae</taxon>
        <taxon>Variovorax</taxon>
    </lineage>
</organism>
<dbReference type="RefSeq" id="WP_345539575.1">
    <property type="nucleotide sequence ID" value="NZ_BAABGJ010000058.1"/>
</dbReference>
<comment type="caution">
    <text evidence="2">The sequence shown here is derived from an EMBL/GenBank/DDBJ whole genome shotgun (WGS) entry which is preliminary data.</text>
</comment>
<reference evidence="3" key="1">
    <citation type="journal article" date="2019" name="Int. J. Syst. Evol. Microbiol.">
        <title>The Global Catalogue of Microorganisms (GCM) 10K type strain sequencing project: providing services to taxonomists for standard genome sequencing and annotation.</title>
        <authorList>
            <consortium name="The Broad Institute Genomics Platform"/>
            <consortium name="The Broad Institute Genome Sequencing Center for Infectious Disease"/>
            <person name="Wu L."/>
            <person name="Ma J."/>
        </authorList>
    </citation>
    <scope>NUCLEOTIDE SEQUENCE [LARGE SCALE GENOMIC DNA]</scope>
    <source>
        <strain evidence="3">JCM 17804</strain>
    </source>
</reference>
<dbReference type="Pfam" id="PF13607">
    <property type="entry name" value="Succ_CoA_lig"/>
    <property type="match status" value="1"/>
</dbReference>
<dbReference type="SMART" id="SM00881">
    <property type="entry name" value="CoA_binding"/>
    <property type="match status" value="1"/>
</dbReference>
<dbReference type="SUPFAM" id="SSF52210">
    <property type="entry name" value="Succinyl-CoA synthetase domains"/>
    <property type="match status" value="2"/>
</dbReference>
<evidence type="ECO:0000313" key="2">
    <source>
        <dbReference type="EMBL" id="GAA4349084.1"/>
    </source>
</evidence>
<gene>
    <name evidence="2" type="ORF">GCM10023165_35530</name>
</gene>
<dbReference type="InterPro" id="IPR003781">
    <property type="entry name" value="CoA-bd"/>
</dbReference>
<dbReference type="Gene3D" id="3.40.50.720">
    <property type="entry name" value="NAD(P)-binding Rossmann-like Domain"/>
    <property type="match status" value="1"/>
</dbReference>
<dbReference type="EMBL" id="BAABGJ010000058">
    <property type="protein sequence ID" value="GAA4349084.1"/>
    <property type="molecule type" value="Genomic_DNA"/>
</dbReference>
<dbReference type="Proteomes" id="UP001500975">
    <property type="component" value="Unassembled WGS sequence"/>
</dbReference>
<evidence type="ECO:0000313" key="3">
    <source>
        <dbReference type="Proteomes" id="UP001500975"/>
    </source>
</evidence>
<dbReference type="InterPro" id="IPR036291">
    <property type="entry name" value="NAD(P)-bd_dom_sf"/>
</dbReference>
<dbReference type="PANTHER" id="PTHR42793">
    <property type="entry name" value="COA BINDING DOMAIN CONTAINING PROTEIN"/>
    <property type="match status" value="1"/>
</dbReference>
<dbReference type="Pfam" id="PF13380">
    <property type="entry name" value="CoA_binding_2"/>
    <property type="match status" value="1"/>
</dbReference>
<sequence length="481" mass="50571">MAILEEFGHLFRPSCIAVVGASATSVSGGNRFIRHLRNFGYAGRVVPIHPTAPEVEGLSACKSLADVPEAVDYAYVAVAARNAPDVLRSGRGKVRFAQVMSSGFGETGGGASLERELAAAAREAGVRLIGPNCLGVYSPAGRVTFTEKTQPEAGPVGIVCQSGGLGIDIIRRGQSRGLRYSGLVTIGNAADVAASELIEYFLEDDNTRVIGLYLESTREGRRLFDVLRRAKARKPVVLLKGGRTSQGQRAAASHTGALAGSQRAWDALGRQTGTPMVDTLDEFLDALATLQCLAPRATASTRAVLFGNGGGTSVLGSDAFDRAGFSIAAFDAATLQQLEAFELPAGSSVANPIDVPAGALQQDEGRVAERIIATVAASSHADALVIHVNMTVILGFRHVDMLGNIIRAVLRVRESDRSGLHVALVLRSDGDAETEQRKRDYCAQAMASGVPVFDELAQAARGLAALRTIEAHRARLAAPAH</sequence>